<keyword evidence="2" id="KW-1185">Reference proteome</keyword>
<protein>
    <submittedName>
        <fullName evidence="1">Uncharacterized protein</fullName>
    </submittedName>
</protein>
<organism evidence="1 2">
    <name type="scientific">Albula glossodonta</name>
    <name type="common">roundjaw bonefish</name>
    <dbReference type="NCBI Taxonomy" id="121402"/>
    <lineage>
        <taxon>Eukaryota</taxon>
        <taxon>Metazoa</taxon>
        <taxon>Chordata</taxon>
        <taxon>Craniata</taxon>
        <taxon>Vertebrata</taxon>
        <taxon>Euteleostomi</taxon>
        <taxon>Actinopterygii</taxon>
        <taxon>Neopterygii</taxon>
        <taxon>Teleostei</taxon>
        <taxon>Albuliformes</taxon>
        <taxon>Albulidae</taxon>
        <taxon>Albula</taxon>
    </lineage>
</organism>
<name>A0A8T2NRF3_9TELE</name>
<gene>
    <name evidence="1" type="ORF">JZ751_013649</name>
</gene>
<comment type="caution">
    <text evidence="1">The sequence shown here is derived from an EMBL/GenBank/DDBJ whole genome shotgun (WGS) entry which is preliminary data.</text>
</comment>
<reference evidence="1" key="1">
    <citation type="thesis" date="2021" institute="BYU ScholarsArchive" country="Provo, UT, USA">
        <title>Applications of and Algorithms for Genome Assembly and Genomic Analyses with an Emphasis on Marine Teleosts.</title>
        <authorList>
            <person name="Pickett B.D."/>
        </authorList>
    </citation>
    <scope>NUCLEOTIDE SEQUENCE</scope>
    <source>
        <strain evidence="1">HI-2016</strain>
    </source>
</reference>
<dbReference type="AlphaFoldDB" id="A0A8T2NRF3"/>
<sequence>MEADKSHRVDLKWPVNSGEKELPELVAQEEVEGRVYNAVGAKTIGRVMMKACFRTRRHLEEQVRDCQIEQGNQRILTTLPEGSLHLFLMNMPGVGTLTEETDWEKERDPG</sequence>
<dbReference type="EMBL" id="JAFBMS010000023">
    <property type="protein sequence ID" value="KAG9343483.1"/>
    <property type="molecule type" value="Genomic_DNA"/>
</dbReference>
<proteinExistence type="predicted"/>
<evidence type="ECO:0000313" key="2">
    <source>
        <dbReference type="Proteomes" id="UP000824540"/>
    </source>
</evidence>
<accession>A0A8T2NRF3</accession>
<dbReference type="Proteomes" id="UP000824540">
    <property type="component" value="Unassembled WGS sequence"/>
</dbReference>
<evidence type="ECO:0000313" key="1">
    <source>
        <dbReference type="EMBL" id="KAG9343483.1"/>
    </source>
</evidence>